<gene>
    <name evidence="2" type="ORF">CUMW_284510</name>
</gene>
<feature type="chain" id="PRO_5014173136" evidence="1">
    <location>
        <begin position="20"/>
        <end position="112"/>
    </location>
</feature>
<accession>A0A2H5N3F6</accession>
<dbReference type="AlphaFoldDB" id="A0A2H5N3F6"/>
<organism evidence="2 3">
    <name type="scientific">Citrus unshiu</name>
    <name type="common">Satsuma mandarin</name>
    <name type="synonym">Citrus nobilis var. unshiu</name>
    <dbReference type="NCBI Taxonomy" id="55188"/>
    <lineage>
        <taxon>Eukaryota</taxon>
        <taxon>Viridiplantae</taxon>
        <taxon>Streptophyta</taxon>
        <taxon>Embryophyta</taxon>
        <taxon>Tracheophyta</taxon>
        <taxon>Spermatophyta</taxon>
        <taxon>Magnoliopsida</taxon>
        <taxon>eudicotyledons</taxon>
        <taxon>Gunneridae</taxon>
        <taxon>Pentapetalae</taxon>
        <taxon>rosids</taxon>
        <taxon>malvids</taxon>
        <taxon>Sapindales</taxon>
        <taxon>Rutaceae</taxon>
        <taxon>Aurantioideae</taxon>
        <taxon>Citrus</taxon>
    </lineage>
</organism>
<evidence type="ECO:0000256" key="1">
    <source>
        <dbReference type="SAM" id="SignalP"/>
    </source>
</evidence>
<evidence type="ECO:0000313" key="2">
    <source>
        <dbReference type="EMBL" id="GAY34321.1"/>
    </source>
</evidence>
<sequence length="112" mass="12929">MVLFKMLNWVVFQWLYFDGKEPTNENGDNRAPISIDLIENRIGKPSCKTRTTLLKHCYVYILSIKDSVSKGELLASIKCSSAQSHPYVSTKYSLPHFFLDYICLYSYNDTGF</sequence>
<keyword evidence="1" id="KW-0732">Signal</keyword>
<dbReference type="EMBL" id="BDQV01004658">
    <property type="protein sequence ID" value="GAY34321.1"/>
    <property type="molecule type" value="Genomic_DNA"/>
</dbReference>
<evidence type="ECO:0000313" key="3">
    <source>
        <dbReference type="Proteomes" id="UP000236630"/>
    </source>
</evidence>
<protein>
    <submittedName>
        <fullName evidence="2">Uncharacterized protein</fullName>
    </submittedName>
</protein>
<name>A0A2H5N3F6_CITUN</name>
<feature type="signal peptide" evidence="1">
    <location>
        <begin position="1"/>
        <end position="19"/>
    </location>
</feature>
<comment type="caution">
    <text evidence="2">The sequence shown here is derived from an EMBL/GenBank/DDBJ whole genome shotgun (WGS) entry which is preliminary data.</text>
</comment>
<proteinExistence type="predicted"/>
<keyword evidence="3" id="KW-1185">Reference proteome</keyword>
<dbReference type="Proteomes" id="UP000236630">
    <property type="component" value="Unassembled WGS sequence"/>
</dbReference>
<reference evidence="2 3" key="1">
    <citation type="journal article" date="2017" name="Front. Genet.">
        <title>Draft sequencing of the heterozygous diploid genome of Satsuma (Citrus unshiu Marc.) using a hybrid assembly approach.</title>
        <authorList>
            <person name="Shimizu T."/>
            <person name="Tanizawa Y."/>
            <person name="Mochizuki T."/>
            <person name="Nagasaki H."/>
            <person name="Yoshioka T."/>
            <person name="Toyoda A."/>
            <person name="Fujiyama A."/>
            <person name="Kaminuma E."/>
            <person name="Nakamura Y."/>
        </authorList>
    </citation>
    <scope>NUCLEOTIDE SEQUENCE [LARGE SCALE GENOMIC DNA]</scope>
    <source>
        <strain evidence="3">cv. Miyagawa wase</strain>
    </source>
</reference>